<proteinExistence type="predicted"/>
<dbReference type="InterPro" id="IPR050216">
    <property type="entry name" value="LRR_domain-containing"/>
</dbReference>
<dbReference type="OMA" id="ISETRHI"/>
<dbReference type="Pfam" id="PF13855">
    <property type="entry name" value="LRR_8"/>
    <property type="match status" value="1"/>
</dbReference>
<dbReference type="eggNOG" id="KOG0619">
    <property type="taxonomic scope" value="Eukaryota"/>
</dbReference>
<sequence>MSAHTTPFASSSRSSSQRTDVLSNDDEDIFDTSIDISYSHDEGYSFDASSPISSPGGPVDSSPPSSPGLMGNALDDQDEEMPKAPAPAASTSSRISDLYAATGPNDKWKPPSREKGAPKRPHGDSESVLEPKRQKLSMPPPPPTSRPSRPVRSTVLKPDPLQDAVDAAFEATNLVIDVSEKGLTELRPDPLQQLKKMVVIPQDQETVHARSASSRTFSKSTSFSRVPSASLAGTPSHTIRFMASKNAITKLPRELFDLTRLTTLDLRHNRITHVPAGIGLLINLDNLCLSNNPIRYLPAEILHLHKLKHLLLFPNSRMRVKSSPHRTVDETHCFGESSVPQLTELMLRKLLAPHHTTSTGECQTYMEAKFTLPITHYFSPVRPCPPHILRVLADCLPRSVPVGRQSSSTEQHGLLTLPVRAHGPASIFMSDFTTEEDAREDPNEVRAIDADEQYEVLRCPNPAHGRSRTSSQGSSQAHDERGPVFIHPLEVRFTWETQFGLAIPGGAIPVRWRGCSWGCLDFLGGEEADGEEKGFLHADDDDEEEIHAVTGLGTGVGTFSDDEDA</sequence>
<evidence type="ECO:0000256" key="3">
    <source>
        <dbReference type="SAM" id="MobiDB-lite"/>
    </source>
</evidence>
<name>D8Q0J9_SCHCM</name>
<dbReference type="GeneID" id="9595532"/>
<dbReference type="PROSITE" id="PS51450">
    <property type="entry name" value="LRR"/>
    <property type="match status" value="2"/>
</dbReference>
<dbReference type="KEGG" id="scm:SCHCO_02495727"/>
<dbReference type="PANTHER" id="PTHR48051:SF54">
    <property type="entry name" value="LEUCINE-RICH REPEAT-CONTAINING PROTEIN"/>
    <property type="match status" value="1"/>
</dbReference>
<dbReference type="RefSeq" id="XP_003032660.1">
    <property type="nucleotide sequence ID" value="XM_003032614.1"/>
</dbReference>
<keyword evidence="5" id="KW-1185">Reference proteome</keyword>
<feature type="compositionally biased region" description="Low complexity" evidence="3">
    <location>
        <begin position="49"/>
        <end position="63"/>
    </location>
</feature>
<dbReference type="InParanoid" id="D8Q0J9"/>
<gene>
    <name evidence="4" type="ORF">SCHCODRAFT_107941</name>
</gene>
<dbReference type="VEuPathDB" id="FungiDB:SCHCODRAFT_02495727"/>
<dbReference type="Proteomes" id="UP000007431">
    <property type="component" value="Unassembled WGS sequence"/>
</dbReference>
<keyword evidence="1" id="KW-0433">Leucine-rich repeat</keyword>
<keyword evidence="2" id="KW-0677">Repeat</keyword>
<feature type="region of interest" description="Disordered" evidence="3">
    <location>
        <begin position="460"/>
        <end position="481"/>
    </location>
</feature>
<evidence type="ECO:0000256" key="2">
    <source>
        <dbReference type="ARBA" id="ARBA00022737"/>
    </source>
</evidence>
<evidence type="ECO:0000313" key="5">
    <source>
        <dbReference type="Proteomes" id="UP000007431"/>
    </source>
</evidence>
<dbReference type="AlphaFoldDB" id="D8Q0J9"/>
<feature type="non-terminal residue" evidence="4">
    <location>
        <position position="565"/>
    </location>
</feature>
<evidence type="ECO:0000313" key="4">
    <source>
        <dbReference type="EMBL" id="EFI97757.1"/>
    </source>
</evidence>
<evidence type="ECO:0000256" key="1">
    <source>
        <dbReference type="ARBA" id="ARBA00022614"/>
    </source>
</evidence>
<dbReference type="InterPro" id="IPR001611">
    <property type="entry name" value="Leu-rich_rpt"/>
</dbReference>
<dbReference type="STRING" id="578458.D8Q0J9"/>
<feature type="compositionally biased region" description="Basic and acidic residues" evidence="3">
    <location>
        <begin position="106"/>
        <end position="133"/>
    </location>
</feature>
<dbReference type="HOGENOM" id="CLU_023474_0_0_1"/>
<reference evidence="4 5" key="1">
    <citation type="journal article" date="2010" name="Nat. Biotechnol.">
        <title>Genome sequence of the model mushroom Schizophyllum commune.</title>
        <authorList>
            <person name="Ohm R.A."/>
            <person name="de Jong J.F."/>
            <person name="Lugones L.G."/>
            <person name="Aerts A."/>
            <person name="Kothe E."/>
            <person name="Stajich J.E."/>
            <person name="de Vries R.P."/>
            <person name="Record E."/>
            <person name="Levasseur A."/>
            <person name="Baker S.E."/>
            <person name="Bartholomew K.A."/>
            <person name="Coutinho P.M."/>
            <person name="Erdmann S."/>
            <person name="Fowler T.J."/>
            <person name="Gathman A.C."/>
            <person name="Lombard V."/>
            <person name="Henrissat B."/>
            <person name="Knabe N."/>
            <person name="Kuees U."/>
            <person name="Lilly W.W."/>
            <person name="Lindquist E."/>
            <person name="Lucas S."/>
            <person name="Magnuson J.K."/>
            <person name="Piumi F."/>
            <person name="Raudaskoski M."/>
            <person name="Salamov A."/>
            <person name="Schmutz J."/>
            <person name="Schwarze F.W.M.R."/>
            <person name="vanKuyk P.A."/>
            <person name="Horton J.S."/>
            <person name="Grigoriev I.V."/>
            <person name="Woesten H.A.B."/>
        </authorList>
    </citation>
    <scope>NUCLEOTIDE SEQUENCE [LARGE SCALE GENOMIC DNA]</scope>
    <source>
        <strain evidence="5">H4-8 / FGSC 9210</strain>
    </source>
</reference>
<dbReference type="OrthoDB" id="660555at2759"/>
<dbReference type="SUPFAM" id="SSF52058">
    <property type="entry name" value="L domain-like"/>
    <property type="match status" value="1"/>
</dbReference>
<dbReference type="GO" id="GO:0005737">
    <property type="term" value="C:cytoplasm"/>
    <property type="evidence" value="ECO:0007669"/>
    <property type="project" value="TreeGrafter"/>
</dbReference>
<feature type="compositionally biased region" description="Low complexity" evidence="3">
    <location>
        <begin position="146"/>
        <end position="155"/>
    </location>
</feature>
<dbReference type="InterPro" id="IPR003591">
    <property type="entry name" value="Leu-rich_rpt_typical-subtyp"/>
</dbReference>
<dbReference type="Gene3D" id="3.80.10.10">
    <property type="entry name" value="Ribonuclease Inhibitor"/>
    <property type="match status" value="1"/>
</dbReference>
<accession>D8Q0J9</accession>
<dbReference type="SMART" id="SM00369">
    <property type="entry name" value="LRR_TYP"/>
    <property type="match status" value="2"/>
</dbReference>
<dbReference type="EMBL" id="GL377305">
    <property type="protein sequence ID" value="EFI97757.1"/>
    <property type="molecule type" value="Genomic_DNA"/>
</dbReference>
<feature type="region of interest" description="Disordered" evidence="3">
    <location>
        <begin position="1"/>
        <end position="156"/>
    </location>
</feature>
<organism evidence="5">
    <name type="scientific">Schizophyllum commune (strain H4-8 / FGSC 9210)</name>
    <name type="common">Split gill fungus</name>
    <dbReference type="NCBI Taxonomy" id="578458"/>
    <lineage>
        <taxon>Eukaryota</taxon>
        <taxon>Fungi</taxon>
        <taxon>Dikarya</taxon>
        <taxon>Basidiomycota</taxon>
        <taxon>Agaricomycotina</taxon>
        <taxon>Agaricomycetes</taxon>
        <taxon>Agaricomycetidae</taxon>
        <taxon>Agaricales</taxon>
        <taxon>Schizophyllaceae</taxon>
        <taxon>Schizophyllum</taxon>
    </lineage>
</organism>
<protein>
    <submittedName>
        <fullName evidence="4">Uncharacterized protein</fullName>
    </submittedName>
</protein>
<dbReference type="InterPro" id="IPR032675">
    <property type="entry name" value="LRR_dom_sf"/>
</dbReference>
<dbReference type="PANTHER" id="PTHR48051">
    <property type="match status" value="1"/>
</dbReference>